<dbReference type="CDD" id="cd00207">
    <property type="entry name" value="fer2"/>
    <property type="match status" value="1"/>
</dbReference>
<dbReference type="PANTHER" id="PTHR23426:SF67">
    <property type="entry name" value="2FE-2S FERREDOXIN-TYPE DOMAIN-CONTAINING PROTEIN"/>
    <property type="match status" value="1"/>
</dbReference>
<evidence type="ECO:0000256" key="3">
    <source>
        <dbReference type="ARBA" id="ARBA00023004"/>
    </source>
</evidence>
<evidence type="ECO:0000256" key="2">
    <source>
        <dbReference type="ARBA" id="ARBA00022723"/>
    </source>
</evidence>
<organism evidence="6 7">
    <name type="scientific">Candidatus Litorirhabdus singularis</name>
    <dbReference type="NCBI Taxonomy" id="2518993"/>
    <lineage>
        <taxon>Bacteria</taxon>
        <taxon>Pseudomonadati</taxon>
        <taxon>Pseudomonadota</taxon>
        <taxon>Gammaproteobacteria</taxon>
        <taxon>Cellvibrionales</taxon>
        <taxon>Halieaceae</taxon>
        <taxon>Candidatus Litorirhabdus</taxon>
    </lineage>
</organism>
<dbReference type="PROSITE" id="PS51085">
    <property type="entry name" value="2FE2S_FER_2"/>
    <property type="match status" value="1"/>
</dbReference>
<dbReference type="SUPFAM" id="SSF54292">
    <property type="entry name" value="2Fe-2S ferredoxin-like"/>
    <property type="match status" value="1"/>
</dbReference>
<keyword evidence="3" id="KW-0408">Iron</keyword>
<keyword evidence="4" id="KW-0411">Iron-sulfur</keyword>
<dbReference type="InterPro" id="IPR012675">
    <property type="entry name" value="Beta-grasp_dom_sf"/>
</dbReference>
<dbReference type="Proteomes" id="UP001143362">
    <property type="component" value="Unassembled WGS sequence"/>
</dbReference>
<evidence type="ECO:0000259" key="5">
    <source>
        <dbReference type="PROSITE" id="PS51085"/>
    </source>
</evidence>
<evidence type="ECO:0000313" key="7">
    <source>
        <dbReference type="Proteomes" id="UP001143362"/>
    </source>
</evidence>
<dbReference type="PRINTS" id="PR00355">
    <property type="entry name" value="ADRENODOXIN"/>
</dbReference>
<keyword evidence="7" id="KW-1185">Reference proteome</keyword>
<keyword evidence="1" id="KW-0001">2Fe-2S</keyword>
<dbReference type="EMBL" id="SHNN01000001">
    <property type="protein sequence ID" value="MCX2980341.1"/>
    <property type="molecule type" value="Genomic_DNA"/>
</dbReference>
<keyword evidence="2" id="KW-0479">Metal-binding</keyword>
<evidence type="ECO:0000313" key="6">
    <source>
        <dbReference type="EMBL" id="MCX2980341.1"/>
    </source>
</evidence>
<protein>
    <submittedName>
        <fullName evidence="6">2Fe-2S iron-sulfur cluster binding domain-containing protein</fullName>
    </submittedName>
</protein>
<proteinExistence type="predicted"/>
<comment type="caution">
    <text evidence="6">The sequence shown here is derived from an EMBL/GenBank/DDBJ whole genome shotgun (WGS) entry which is preliminary data.</text>
</comment>
<name>A0ABT3TEY3_9GAMM</name>
<evidence type="ECO:0000256" key="4">
    <source>
        <dbReference type="ARBA" id="ARBA00023014"/>
    </source>
</evidence>
<reference evidence="6" key="1">
    <citation type="submission" date="2019-02" db="EMBL/GenBank/DDBJ databases">
        <authorList>
            <person name="Li S.-H."/>
        </authorList>
    </citation>
    <scope>NUCLEOTIDE SEQUENCE</scope>
    <source>
        <strain evidence="6">IMCC14734</strain>
    </source>
</reference>
<evidence type="ECO:0000256" key="1">
    <source>
        <dbReference type="ARBA" id="ARBA00022714"/>
    </source>
</evidence>
<dbReference type="InterPro" id="IPR001041">
    <property type="entry name" value="2Fe-2S_ferredoxin-type"/>
</dbReference>
<gene>
    <name evidence="6" type="ORF">EYC98_05585</name>
</gene>
<dbReference type="PANTHER" id="PTHR23426">
    <property type="entry name" value="FERREDOXIN/ADRENODOXIN"/>
    <property type="match status" value="1"/>
</dbReference>
<accession>A0ABT3TEY3</accession>
<sequence length="112" mass="12401">MPNIIYVEADGTRHEVELDEQTTLMEGATMNLVPGVEGMCGGVCSCATCHCYIEGDWKDKTHPPQPNELAMLDTAKFRKDTSRLGCQVMVSWEMEGMEVHLPEEQGSLPQGE</sequence>
<dbReference type="RefSeq" id="WP_279244318.1">
    <property type="nucleotide sequence ID" value="NZ_SHNN01000001.1"/>
</dbReference>
<dbReference type="Gene3D" id="3.10.20.30">
    <property type="match status" value="1"/>
</dbReference>
<dbReference type="InterPro" id="IPR001055">
    <property type="entry name" value="Adrenodoxin-like"/>
</dbReference>
<feature type="domain" description="2Fe-2S ferredoxin-type" evidence="5">
    <location>
        <begin position="3"/>
        <end position="105"/>
    </location>
</feature>
<dbReference type="InterPro" id="IPR036010">
    <property type="entry name" value="2Fe-2S_ferredoxin-like_sf"/>
</dbReference>